<dbReference type="RefSeq" id="WP_132681785.1">
    <property type="nucleotide sequence ID" value="NZ_SMLA01000007.1"/>
</dbReference>
<dbReference type="SUPFAM" id="SSF58104">
    <property type="entry name" value="Methyl-accepting chemotaxis protein (MCP) signaling domain"/>
    <property type="match status" value="1"/>
</dbReference>
<evidence type="ECO:0000313" key="1">
    <source>
        <dbReference type="EMBL" id="TDD90899.1"/>
    </source>
</evidence>
<evidence type="ECO:0008006" key="3">
    <source>
        <dbReference type="Google" id="ProtNLM"/>
    </source>
</evidence>
<accession>A0A4R5BXH8</accession>
<reference evidence="1 2" key="1">
    <citation type="submission" date="2019-03" db="EMBL/GenBank/DDBJ databases">
        <title>Draft genome sequences of novel Actinobacteria.</title>
        <authorList>
            <person name="Sahin N."/>
            <person name="Ay H."/>
            <person name="Saygin H."/>
        </authorList>
    </citation>
    <scope>NUCLEOTIDE SEQUENCE [LARGE SCALE GENOMIC DNA]</scope>
    <source>
        <strain evidence="1 2">5K548</strain>
    </source>
</reference>
<protein>
    <recommendedName>
        <fullName evidence="3">Ribulose 1,5-bisphosphate carboxylase large subunit</fullName>
    </recommendedName>
</protein>
<dbReference type="Proteomes" id="UP000294723">
    <property type="component" value="Unassembled WGS sequence"/>
</dbReference>
<evidence type="ECO:0000313" key="2">
    <source>
        <dbReference type="Proteomes" id="UP000294723"/>
    </source>
</evidence>
<keyword evidence="2" id="KW-1185">Reference proteome</keyword>
<comment type="caution">
    <text evidence="1">The sequence shown here is derived from an EMBL/GenBank/DDBJ whole genome shotgun (WGS) entry which is preliminary data.</text>
</comment>
<name>A0A4R5BXH8_9PSEU</name>
<sequence>MVFRVPTPSDVLGLAKSTVGWAAETATAAATAPVRVLGLLGETEKLVGRISTVVDQVEDLVQRAGGTVADAEETIQDARAVAVAAAPIVAAAGQVSTMAESVVVRANGVCDDAAKTVAEAQRTSANADELLSLYSPTAKKAAPLVDRFVEELSDAEVDAAIRLVDELPQLTEHILTDILPILRTLDRVGPEIHELLEVTYDVRRAIAGIPGFQFFRRRGEDKVDDEEPAKPQPIAAAE</sequence>
<organism evidence="1 2">
    <name type="scientific">Saccharopolyspora karakumensis</name>
    <dbReference type="NCBI Taxonomy" id="2530386"/>
    <lineage>
        <taxon>Bacteria</taxon>
        <taxon>Bacillati</taxon>
        <taxon>Actinomycetota</taxon>
        <taxon>Actinomycetes</taxon>
        <taxon>Pseudonocardiales</taxon>
        <taxon>Pseudonocardiaceae</taxon>
        <taxon>Saccharopolyspora</taxon>
    </lineage>
</organism>
<dbReference type="EMBL" id="SMLA01000007">
    <property type="protein sequence ID" value="TDD90899.1"/>
    <property type="molecule type" value="Genomic_DNA"/>
</dbReference>
<dbReference type="AlphaFoldDB" id="A0A4R5BXH8"/>
<gene>
    <name evidence="1" type="ORF">E1202_07270</name>
</gene>
<proteinExistence type="predicted"/>